<reference evidence="3 5" key="2">
    <citation type="submission" date="2022-12" db="EMBL/GenBank/DDBJ databases">
        <authorList>
            <person name="Ruckert C."/>
            <person name="Busche T."/>
            <person name="Kalinowski J."/>
            <person name="Wittmann C."/>
        </authorList>
    </citation>
    <scope>NUCLEOTIDE SEQUENCE [LARGE SCALE GENOMIC DNA]</scope>
    <source>
        <strain evidence="3 5">DSM 40555</strain>
    </source>
</reference>
<accession>A0A640T8K5</accession>
<keyword evidence="5" id="KW-1185">Reference proteome</keyword>
<evidence type="ECO:0000313" key="3">
    <source>
        <dbReference type="EMBL" id="WAT94924.1"/>
    </source>
</evidence>
<dbReference type="GO" id="GO:0003677">
    <property type="term" value="F:DNA binding"/>
    <property type="evidence" value="ECO:0007669"/>
    <property type="project" value="InterPro"/>
</dbReference>
<dbReference type="Proteomes" id="UP001210609">
    <property type="component" value="Chromosome"/>
</dbReference>
<organism evidence="2 4">
    <name type="scientific">Streptomyces nigrescens</name>
    <dbReference type="NCBI Taxonomy" id="1920"/>
    <lineage>
        <taxon>Bacteria</taxon>
        <taxon>Bacillati</taxon>
        <taxon>Actinomycetota</taxon>
        <taxon>Actinomycetes</taxon>
        <taxon>Kitasatosporales</taxon>
        <taxon>Streptomycetaceae</taxon>
        <taxon>Streptomyces</taxon>
    </lineage>
</organism>
<dbReference type="EMBL" id="BLIP01000001">
    <property type="protein sequence ID" value="GFE20073.1"/>
    <property type="molecule type" value="Genomic_DNA"/>
</dbReference>
<dbReference type="InterPro" id="IPR041657">
    <property type="entry name" value="HTH_17"/>
</dbReference>
<gene>
    <name evidence="2" type="ORF">Sliba_05260</name>
    <name evidence="3" type="ORF">STRLI_000596</name>
</gene>
<dbReference type="Proteomes" id="UP000429552">
    <property type="component" value="Unassembled WGS sequence"/>
</dbReference>
<evidence type="ECO:0000313" key="2">
    <source>
        <dbReference type="EMBL" id="GFE20073.1"/>
    </source>
</evidence>
<sequence length="80" mass="8339">MSNTSLAPASEASEKLLAAADVAEALNLSLTAVYRLVRSGELASHRFGEGKIRPRGLRIPESAVTAYLDGSLVTPTEAVA</sequence>
<reference evidence="2 4" key="1">
    <citation type="submission" date="2019-12" db="EMBL/GenBank/DDBJ databases">
        <title>Whole genome shotgun sequence of Streptomyces libani subsp. libani NBRC 13452.</title>
        <authorList>
            <person name="Ichikawa N."/>
            <person name="Kimura A."/>
            <person name="Kitahashi Y."/>
            <person name="Komaki H."/>
            <person name="Tamura T."/>
        </authorList>
    </citation>
    <scope>NUCLEOTIDE SEQUENCE [LARGE SCALE GENOMIC DNA]</scope>
    <source>
        <strain evidence="2 4">NBRC 13452</strain>
    </source>
</reference>
<name>A0A640T8K5_STRNI</name>
<dbReference type="AlphaFoldDB" id="A0A640T8K5"/>
<dbReference type="InterPro" id="IPR010093">
    <property type="entry name" value="SinI_DNA-bd"/>
</dbReference>
<feature type="domain" description="Helix-turn-helix" evidence="1">
    <location>
        <begin position="19"/>
        <end position="69"/>
    </location>
</feature>
<evidence type="ECO:0000259" key="1">
    <source>
        <dbReference type="Pfam" id="PF12728"/>
    </source>
</evidence>
<dbReference type="NCBIfam" id="TIGR01764">
    <property type="entry name" value="excise"/>
    <property type="match status" value="1"/>
</dbReference>
<evidence type="ECO:0000313" key="4">
    <source>
        <dbReference type="Proteomes" id="UP000429552"/>
    </source>
</evidence>
<protein>
    <submittedName>
        <fullName evidence="3">Helix-turn-helix domain-containing protein</fullName>
    </submittedName>
</protein>
<evidence type="ECO:0000313" key="5">
    <source>
        <dbReference type="Proteomes" id="UP001210609"/>
    </source>
</evidence>
<dbReference type="Pfam" id="PF12728">
    <property type="entry name" value="HTH_17"/>
    <property type="match status" value="1"/>
</dbReference>
<proteinExistence type="predicted"/>
<dbReference type="EMBL" id="CP114202">
    <property type="protein sequence ID" value="WAT94924.1"/>
    <property type="molecule type" value="Genomic_DNA"/>
</dbReference>
<dbReference type="RefSeq" id="WP_159484103.1">
    <property type="nucleotide sequence ID" value="NZ_BLIP01000001.1"/>
</dbReference>